<evidence type="ECO:0000259" key="9">
    <source>
        <dbReference type="PROSITE" id="PS50067"/>
    </source>
</evidence>
<dbReference type="STRING" id="448386.A0A2V3JB51"/>
<gene>
    <name evidence="10" type="ORF">BWQ96_00432</name>
</gene>
<organism evidence="10 11">
    <name type="scientific">Gracilariopsis chorda</name>
    <dbReference type="NCBI Taxonomy" id="448386"/>
    <lineage>
        <taxon>Eukaryota</taxon>
        <taxon>Rhodophyta</taxon>
        <taxon>Florideophyceae</taxon>
        <taxon>Rhodymeniophycidae</taxon>
        <taxon>Gracilariales</taxon>
        <taxon>Gracilariaceae</taxon>
        <taxon>Gracilariopsis</taxon>
    </lineage>
</organism>
<accession>A0A2V3JB51</accession>
<feature type="coiled-coil region" evidence="7">
    <location>
        <begin position="341"/>
        <end position="375"/>
    </location>
</feature>
<feature type="region of interest" description="Disordered" evidence="8">
    <location>
        <begin position="590"/>
        <end position="670"/>
    </location>
</feature>
<dbReference type="InterPro" id="IPR036961">
    <property type="entry name" value="Kinesin_motor_dom_sf"/>
</dbReference>
<dbReference type="EMBL" id="NBIV01000002">
    <property type="protein sequence ID" value="PXF49780.1"/>
    <property type="molecule type" value="Genomic_DNA"/>
</dbReference>
<feature type="compositionally biased region" description="Basic and acidic residues" evidence="8">
    <location>
        <begin position="653"/>
        <end position="665"/>
    </location>
</feature>
<dbReference type="PRINTS" id="PR00380">
    <property type="entry name" value="KINESINHEAVY"/>
</dbReference>
<dbReference type="Gene3D" id="3.40.850.10">
    <property type="entry name" value="Kinesin motor domain"/>
    <property type="match status" value="1"/>
</dbReference>
<evidence type="ECO:0000256" key="1">
    <source>
        <dbReference type="ARBA" id="ARBA00022741"/>
    </source>
</evidence>
<dbReference type="SMART" id="SM00129">
    <property type="entry name" value="KISc"/>
    <property type="match status" value="1"/>
</dbReference>
<keyword evidence="11" id="KW-1185">Reference proteome</keyword>
<dbReference type="PANTHER" id="PTHR47968">
    <property type="entry name" value="CENTROMERE PROTEIN E"/>
    <property type="match status" value="1"/>
</dbReference>
<dbReference type="Pfam" id="PF00225">
    <property type="entry name" value="Kinesin"/>
    <property type="match status" value="1"/>
</dbReference>
<evidence type="ECO:0000256" key="6">
    <source>
        <dbReference type="RuleBase" id="RU000394"/>
    </source>
</evidence>
<dbReference type="PROSITE" id="PS00411">
    <property type="entry name" value="KINESIN_MOTOR_1"/>
    <property type="match status" value="1"/>
</dbReference>
<dbReference type="PROSITE" id="PS50067">
    <property type="entry name" value="KINESIN_MOTOR_2"/>
    <property type="match status" value="1"/>
</dbReference>
<evidence type="ECO:0000256" key="4">
    <source>
        <dbReference type="ARBA" id="ARBA00023175"/>
    </source>
</evidence>
<evidence type="ECO:0000313" key="11">
    <source>
        <dbReference type="Proteomes" id="UP000247409"/>
    </source>
</evidence>
<dbReference type="GO" id="GO:0008017">
    <property type="term" value="F:microtubule binding"/>
    <property type="evidence" value="ECO:0007669"/>
    <property type="project" value="InterPro"/>
</dbReference>
<protein>
    <recommendedName>
        <fullName evidence="6">Kinesin-like protein</fullName>
    </recommendedName>
</protein>
<comment type="caution">
    <text evidence="10">The sequence shown here is derived from an EMBL/GenBank/DDBJ whole genome shotgun (WGS) entry which is preliminary data.</text>
</comment>
<reference evidence="10 11" key="1">
    <citation type="journal article" date="2018" name="Mol. Biol. Evol.">
        <title>Analysis of the draft genome of the red seaweed Gracilariopsis chorda provides insights into genome size evolution in Rhodophyta.</title>
        <authorList>
            <person name="Lee J."/>
            <person name="Yang E.C."/>
            <person name="Graf L."/>
            <person name="Yang J.H."/>
            <person name="Qiu H."/>
            <person name="Zel Zion U."/>
            <person name="Chan C.X."/>
            <person name="Stephens T.G."/>
            <person name="Weber A.P.M."/>
            <person name="Boo G.H."/>
            <person name="Boo S.M."/>
            <person name="Kim K.M."/>
            <person name="Shin Y."/>
            <person name="Jung M."/>
            <person name="Lee S.J."/>
            <person name="Yim H.S."/>
            <person name="Lee J.H."/>
            <person name="Bhattacharya D."/>
            <person name="Yoon H.S."/>
        </authorList>
    </citation>
    <scope>NUCLEOTIDE SEQUENCE [LARGE SCALE GENOMIC DNA]</scope>
    <source>
        <strain evidence="10 11">SKKU-2015</strain>
        <tissue evidence="10">Whole body</tissue>
    </source>
</reference>
<evidence type="ECO:0000256" key="7">
    <source>
        <dbReference type="SAM" id="Coils"/>
    </source>
</evidence>
<comment type="similarity">
    <text evidence="5 6">Belongs to the TRAFAC class myosin-kinesin ATPase superfamily. Kinesin family.</text>
</comment>
<keyword evidence="6" id="KW-0493">Microtubule</keyword>
<proteinExistence type="inferred from homology"/>
<dbReference type="PANTHER" id="PTHR47968:SF75">
    <property type="entry name" value="CENTROMERE-ASSOCIATED PROTEIN E"/>
    <property type="match status" value="1"/>
</dbReference>
<evidence type="ECO:0000256" key="2">
    <source>
        <dbReference type="ARBA" id="ARBA00022840"/>
    </source>
</evidence>
<dbReference type="InterPro" id="IPR027417">
    <property type="entry name" value="P-loop_NTPase"/>
</dbReference>
<dbReference type="GO" id="GO:0005524">
    <property type="term" value="F:ATP binding"/>
    <property type="evidence" value="ECO:0007669"/>
    <property type="project" value="UniProtKB-UniRule"/>
</dbReference>
<name>A0A2V3JB51_9FLOR</name>
<evidence type="ECO:0000256" key="3">
    <source>
        <dbReference type="ARBA" id="ARBA00023054"/>
    </source>
</evidence>
<keyword evidence="4 5" id="KW-0505">Motor protein</keyword>
<keyword evidence="3 7" id="KW-0175">Coiled coil</keyword>
<dbReference type="AlphaFoldDB" id="A0A2V3JB51"/>
<dbReference type="InterPro" id="IPR001752">
    <property type="entry name" value="Kinesin_motor_dom"/>
</dbReference>
<evidence type="ECO:0000256" key="5">
    <source>
        <dbReference type="PROSITE-ProRule" id="PRU00283"/>
    </source>
</evidence>
<dbReference type="OrthoDB" id="3176171at2759"/>
<dbReference type="GO" id="GO:0003777">
    <property type="term" value="F:microtubule motor activity"/>
    <property type="evidence" value="ECO:0007669"/>
    <property type="project" value="InterPro"/>
</dbReference>
<evidence type="ECO:0000313" key="10">
    <source>
        <dbReference type="EMBL" id="PXF49780.1"/>
    </source>
</evidence>
<feature type="domain" description="Kinesin motor" evidence="9">
    <location>
        <begin position="4"/>
        <end position="332"/>
    </location>
</feature>
<evidence type="ECO:0000256" key="8">
    <source>
        <dbReference type="SAM" id="MobiDB-lite"/>
    </source>
</evidence>
<dbReference type="InterPro" id="IPR027640">
    <property type="entry name" value="Kinesin-like_fam"/>
</dbReference>
<dbReference type="GO" id="GO:0005874">
    <property type="term" value="C:microtubule"/>
    <property type="evidence" value="ECO:0007669"/>
    <property type="project" value="UniProtKB-KW"/>
</dbReference>
<feature type="binding site" evidence="5">
    <location>
        <begin position="89"/>
        <end position="96"/>
    </location>
    <ligand>
        <name>ATP</name>
        <dbReference type="ChEBI" id="CHEBI:30616"/>
    </ligand>
</feature>
<dbReference type="Proteomes" id="UP000247409">
    <property type="component" value="Unassembled WGS sequence"/>
</dbReference>
<keyword evidence="2 5" id="KW-0067">ATP-binding</keyword>
<feature type="coiled-coil region" evidence="7">
    <location>
        <begin position="424"/>
        <end position="465"/>
    </location>
</feature>
<sequence length="708" mass="77589">MTDSVVVGVRVRPLNEREKAAGKSAASAWTVQANTISKKQNPDDRKSSSFCYDSVFTPDSTNDEVYMTMGAPIVEAALGGFNATIFAYGQTSSGKTHTMLGHAADPGITPLAIKHVLRTTSASKTRTYLVRAAYVEIYNDKIRDLMNPLRGDLVVREDKAGRVFVDAEETIVESYDDAMAVLERGQAARHVGETKMNARSSRSHTIFTLQIESKGGEGVDQSFRASSLNLVDLAGSERLKSTGAEGNRQKEGAHINKSLLVLGTIINRLSSANGDPAKYGHLPYRDSKLTRLLRPALGGNAKTAIVCAATPSAAHVEETVSTLKFAERAKKVTNSAVRNEVVDYRSKYKEAATELAILREQYSAMEVELNALRAQAGDGDTAMRSNSSSFTEMSTGSGARLDMASVQLNSGAEAANTIAISVELEAAKEEVKYLKEHVDEVETENEHLRAQVRKKAAEFRALRQRALELRSSSRHARHSEKAVRRALILSYTKLEEARNQLDISRKKGSHVKKAEVYLEDLSKSLQSWLPDGKVMDQLARSETLTDIGVDSRRESNVSEFSTVTDARGVSAARIDPENFEKLNEGIALNGQRSVSSVSRRPRPLPEDMVADIDDSDAETDHSLPADLIDDDETDSEKENQGLDMETVDMSVRISDDSRDPSSAEKPKKKPKGWKAFKNFYGYGYTQRGVYDRLIGGHKVPSTATNIST</sequence>
<dbReference type="InterPro" id="IPR019821">
    <property type="entry name" value="Kinesin_motor_CS"/>
</dbReference>
<keyword evidence="1 5" id="KW-0547">Nucleotide-binding</keyword>
<dbReference type="GO" id="GO:0007018">
    <property type="term" value="P:microtubule-based movement"/>
    <property type="evidence" value="ECO:0007669"/>
    <property type="project" value="InterPro"/>
</dbReference>
<feature type="compositionally biased region" description="Acidic residues" evidence="8">
    <location>
        <begin position="608"/>
        <end position="617"/>
    </location>
</feature>
<dbReference type="SUPFAM" id="SSF52540">
    <property type="entry name" value="P-loop containing nucleoside triphosphate hydrolases"/>
    <property type="match status" value="1"/>
</dbReference>